<sequence>MCYAVTCKKCGKTTWAGCGQHVDSVFRGVPKDQRCEGHANEPSTGLFSKLFGGAK</sequence>
<organism evidence="1 2">
    <name type="scientific">Tessaracoccus flavescens</name>
    <dbReference type="NCBI Taxonomy" id="399497"/>
    <lineage>
        <taxon>Bacteria</taxon>
        <taxon>Bacillati</taxon>
        <taxon>Actinomycetota</taxon>
        <taxon>Actinomycetes</taxon>
        <taxon>Propionibacteriales</taxon>
        <taxon>Propionibacteriaceae</taxon>
        <taxon>Tessaracoccus</taxon>
    </lineage>
</organism>
<evidence type="ECO:0000313" key="2">
    <source>
        <dbReference type="Proteomes" id="UP000712713"/>
    </source>
</evidence>
<dbReference type="EMBL" id="DYZF01000125">
    <property type="protein sequence ID" value="HJE51337.1"/>
    <property type="molecule type" value="Genomic_DNA"/>
</dbReference>
<name>A0A921JQR1_9ACTN</name>
<accession>A0A921JQR1</accession>
<proteinExistence type="predicted"/>
<protein>
    <submittedName>
        <fullName evidence="1">Uncharacterized protein</fullName>
    </submittedName>
</protein>
<reference evidence="1" key="1">
    <citation type="journal article" date="2021" name="PeerJ">
        <title>Extensive microbial diversity within the chicken gut microbiome revealed by metagenomics and culture.</title>
        <authorList>
            <person name="Gilroy R."/>
            <person name="Ravi A."/>
            <person name="Getino M."/>
            <person name="Pursley I."/>
            <person name="Horton D.L."/>
            <person name="Alikhan N.F."/>
            <person name="Baker D."/>
            <person name="Gharbi K."/>
            <person name="Hall N."/>
            <person name="Watson M."/>
            <person name="Adriaenssens E.M."/>
            <person name="Foster-Nyarko E."/>
            <person name="Jarju S."/>
            <person name="Secka A."/>
            <person name="Antonio M."/>
            <person name="Oren A."/>
            <person name="Chaudhuri R.R."/>
            <person name="La Ragione R."/>
            <person name="Hildebrand F."/>
            <person name="Pallen M.J."/>
        </authorList>
    </citation>
    <scope>NUCLEOTIDE SEQUENCE</scope>
    <source>
        <strain evidence="1">ChiGjej3B3-7470</strain>
    </source>
</reference>
<gene>
    <name evidence="1" type="ORF">K8V15_05070</name>
</gene>
<dbReference type="PANTHER" id="PTHR34724">
    <property type="entry name" value="OS12G0596101 PROTEIN"/>
    <property type="match status" value="1"/>
</dbReference>
<comment type="caution">
    <text evidence="1">The sequence shown here is derived from an EMBL/GenBank/DDBJ whole genome shotgun (WGS) entry which is preliminary data.</text>
</comment>
<reference evidence="1" key="2">
    <citation type="submission" date="2021-09" db="EMBL/GenBank/DDBJ databases">
        <authorList>
            <person name="Gilroy R."/>
        </authorList>
    </citation>
    <scope>NUCLEOTIDE SEQUENCE</scope>
    <source>
        <strain evidence="1">ChiGjej3B3-7470</strain>
    </source>
</reference>
<dbReference type="Proteomes" id="UP000712713">
    <property type="component" value="Unassembled WGS sequence"/>
</dbReference>
<dbReference type="AlphaFoldDB" id="A0A921JQR1"/>
<evidence type="ECO:0000313" key="1">
    <source>
        <dbReference type="EMBL" id="HJE51337.1"/>
    </source>
</evidence>
<dbReference type="PANTHER" id="PTHR34724:SF2">
    <property type="entry name" value="OS12G0596101 PROTEIN"/>
    <property type="match status" value="1"/>
</dbReference>